<accession>N6TM21</accession>
<dbReference type="Pfam" id="PF00176">
    <property type="entry name" value="SNF2-rel_dom"/>
    <property type="match status" value="1"/>
</dbReference>
<dbReference type="CDD" id="cd18793">
    <property type="entry name" value="SF2_C_SNF"/>
    <property type="match status" value="1"/>
</dbReference>
<dbReference type="SUPFAM" id="SSF52540">
    <property type="entry name" value="P-loop containing nucleoside triphosphate hydrolases"/>
    <property type="match status" value="1"/>
</dbReference>
<dbReference type="OMA" id="YPRMEEP"/>
<dbReference type="GO" id="GO:0005524">
    <property type="term" value="F:ATP binding"/>
    <property type="evidence" value="ECO:0007669"/>
    <property type="project" value="InterPro"/>
</dbReference>
<protein>
    <submittedName>
        <fullName evidence="1">Uncharacterized protein</fullName>
    </submittedName>
</protein>
<dbReference type="PROSITE" id="PS51194">
    <property type="entry name" value="HELICASE_CTER"/>
    <property type="match status" value="1"/>
</dbReference>
<proteinExistence type="predicted"/>
<dbReference type="AlphaFoldDB" id="N6TM21"/>
<dbReference type="InterPro" id="IPR038718">
    <property type="entry name" value="SNF2-like_sf"/>
</dbReference>
<dbReference type="GO" id="GO:0008094">
    <property type="term" value="F:ATP-dependent activity, acting on DNA"/>
    <property type="evidence" value="ECO:0007669"/>
    <property type="project" value="TreeGrafter"/>
</dbReference>
<dbReference type="OrthoDB" id="423559at2759"/>
<gene>
    <name evidence="1" type="ORF">YQE_04505</name>
</gene>
<dbReference type="PANTHER" id="PTHR45626">
    <property type="entry name" value="TRANSCRIPTION TERMINATION FACTOR 2-RELATED"/>
    <property type="match status" value="1"/>
</dbReference>
<reference evidence="1" key="1">
    <citation type="journal article" date="2013" name="Genome Biol.">
        <title>Draft genome of the mountain pine beetle, Dendroctonus ponderosae Hopkins, a major forest pest.</title>
        <authorList>
            <person name="Keeling C.I."/>
            <person name="Yuen M.M."/>
            <person name="Liao N.Y."/>
            <person name="Docking T.R."/>
            <person name="Chan S.K."/>
            <person name="Taylor G.A."/>
            <person name="Palmquist D.L."/>
            <person name="Jackman S.D."/>
            <person name="Nguyen A."/>
            <person name="Li M."/>
            <person name="Henderson H."/>
            <person name="Janes J.K."/>
            <person name="Zhao Y."/>
            <person name="Pandoh P."/>
            <person name="Moore R."/>
            <person name="Sperling F.A."/>
            <person name="Huber D.P."/>
            <person name="Birol I."/>
            <person name="Jones S.J."/>
            <person name="Bohlmann J."/>
        </authorList>
    </citation>
    <scope>NUCLEOTIDE SEQUENCE</scope>
</reference>
<sequence>MHNKELDMYALLKFLRCSPFDDLQLWKRWVGDKVSGGPERLHTIISSLMLRRTKEELMGKGMLNCMPEKKWVLDKVELDKDELKYHKILIFSRTLFAQFLHQRAEKNQDYADRHFSDENSDPPNEEYIKMREKLLRLNKFKNVSQHEILVLLLRLRQICCHPSLINSMLEEGLGDEDESSEELNILEQLEKLDIAEKHEDVYPRMEEPGGHPIAEMASSEVKVNLKEAAKGHLRSSDAIFAEERASSKIKYMLKLLQEEVIRKGDKAIIVSQWSSFLNLIRIHLKKQNIEFDQLDGKVPVVKRMDMVNKLNDSTNPMKVSGVDSGILLNKTDILSLTAGGVGLNLIGANHLFLLDLHWNPQLENQAQDRIYRVGQNKPVFVYKLMAVDTIEERIKLLQDKKLSMAEGMLTGTREVIQNKMSIDDLAMIFGVV</sequence>
<dbReference type="GO" id="GO:0005634">
    <property type="term" value="C:nucleus"/>
    <property type="evidence" value="ECO:0007669"/>
    <property type="project" value="TreeGrafter"/>
</dbReference>
<dbReference type="InterPro" id="IPR000330">
    <property type="entry name" value="SNF2_N"/>
</dbReference>
<organism evidence="1">
    <name type="scientific">Dendroctonus ponderosae</name>
    <name type="common">Mountain pine beetle</name>
    <dbReference type="NCBI Taxonomy" id="77166"/>
    <lineage>
        <taxon>Eukaryota</taxon>
        <taxon>Metazoa</taxon>
        <taxon>Ecdysozoa</taxon>
        <taxon>Arthropoda</taxon>
        <taxon>Hexapoda</taxon>
        <taxon>Insecta</taxon>
        <taxon>Pterygota</taxon>
        <taxon>Neoptera</taxon>
        <taxon>Endopterygota</taxon>
        <taxon>Coleoptera</taxon>
        <taxon>Polyphaga</taxon>
        <taxon>Cucujiformia</taxon>
        <taxon>Curculionidae</taxon>
        <taxon>Scolytinae</taxon>
        <taxon>Dendroctonus</taxon>
    </lineage>
</organism>
<dbReference type="InterPro" id="IPR049730">
    <property type="entry name" value="SNF2/RAD54-like_C"/>
</dbReference>
<dbReference type="HOGENOM" id="CLU_000315_30_1_1"/>
<dbReference type="InterPro" id="IPR001650">
    <property type="entry name" value="Helicase_C-like"/>
</dbReference>
<dbReference type="InterPro" id="IPR027417">
    <property type="entry name" value="P-loop_NTPase"/>
</dbReference>
<feature type="non-terminal residue" evidence="1">
    <location>
        <position position="1"/>
    </location>
</feature>
<dbReference type="SMART" id="SM00490">
    <property type="entry name" value="HELICc"/>
    <property type="match status" value="1"/>
</dbReference>
<dbReference type="Gene3D" id="3.40.50.10810">
    <property type="entry name" value="Tandem AAA-ATPase domain"/>
    <property type="match status" value="1"/>
</dbReference>
<dbReference type="GO" id="GO:0006281">
    <property type="term" value="P:DNA repair"/>
    <property type="evidence" value="ECO:0007669"/>
    <property type="project" value="TreeGrafter"/>
</dbReference>
<name>N6TM21_DENPD</name>
<dbReference type="InterPro" id="IPR050628">
    <property type="entry name" value="SNF2_RAD54_helicase_TF"/>
</dbReference>
<dbReference type="Pfam" id="PF00271">
    <property type="entry name" value="Helicase_C"/>
    <property type="match status" value="1"/>
</dbReference>
<evidence type="ECO:0000313" key="1">
    <source>
        <dbReference type="EMBL" id="ENN79038.1"/>
    </source>
</evidence>
<dbReference type="Gene3D" id="3.40.50.300">
    <property type="entry name" value="P-loop containing nucleotide triphosphate hydrolases"/>
    <property type="match status" value="1"/>
</dbReference>
<dbReference type="EMBL" id="KB740761">
    <property type="protein sequence ID" value="ENN79038.1"/>
    <property type="molecule type" value="Genomic_DNA"/>
</dbReference>
<dbReference type="PANTHER" id="PTHR45626:SF50">
    <property type="entry name" value="TRANSCRIPTION TERMINATION FACTOR 2"/>
    <property type="match status" value="1"/>
</dbReference>